<keyword evidence="10" id="KW-0862">Zinc</keyword>
<comment type="pathway">
    <text evidence="3">Protein modification; protein ubiquitination.</text>
</comment>
<evidence type="ECO:0000313" key="17">
    <source>
        <dbReference type="EMBL" id="GAA0159775.1"/>
    </source>
</evidence>
<comment type="subcellular location">
    <subcellularLocation>
        <location evidence="2">Membrane</location>
        <topology evidence="2">Single-pass membrane protein</topology>
    </subcellularLocation>
</comment>
<organism evidence="17 18">
    <name type="scientific">Lithospermum erythrorhizon</name>
    <name type="common">Purple gromwell</name>
    <name type="synonym">Lithospermum officinale var. erythrorhizon</name>
    <dbReference type="NCBI Taxonomy" id="34254"/>
    <lineage>
        <taxon>Eukaryota</taxon>
        <taxon>Viridiplantae</taxon>
        <taxon>Streptophyta</taxon>
        <taxon>Embryophyta</taxon>
        <taxon>Tracheophyta</taxon>
        <taxon>Spermatophyta</taxon>
        <taxon>Magnoliopsida</taxon>
        <taxon>eudicotyledons</taxon>
        <taxon>Gunneridae</taxon>
        <taxon>Pentapetalae</taxon>
        <taxon>asterids</taxon>
        <taxon>lamiids</taxon>
        <taxon>Boraginales</taxon>
        <taxon>Boraginaceae</taxon>
        <taxon>Boraginoideae</taxon>
        <taxon>Lithospermeae</taxon>
        <taxon>Lithospermum</taxon>
    </lineage>
</organism>
<dbReference type="PANTHER" id="PTHR46279">
    <property type="entry name" value="RING/U-BOX SUPERFAMILY PROTEIN"/>
    <property type="match status" value="1"/>
</dbReference>
<evidence type="ECO:0000256" key="6">
    <source>
        <dbReference type="ARBA" id="ARBA00022692"/>
    </source>
</evidence>
<evidence type="ECO:0000256" key="4">
    <source>
        <dbReference type="ARBA" id="ARBA00012483"/>
    </source>
</evidence>
<comment type="caution">
    <text evidence="17">The sequence shown here is derived from an EMBL/GenBank/DDBJ whole genome shotgun (WGS) entry which is preliminary data.</text>
</comment>
<keyword evidence="9" id="KW-0833">Ubl conjugation pathway</keyword>
<keyword evidence="12 15" id="KW-0472">Membrane</keyword>
<dbReference type="GO" id="GO:0016020">
    <property type="term" value="C:membrane"/>
    <property type="evidence" value="ECO:0007669"/>
    <property type="project" value="UniProtKB-SubCell"/>
</dbReference>
<dbReference type="CDD" id="cd16461">
    <property type="entry name" value="RING-H2_EL5-like"/>
    <property type="match status" value="1"/>
</dbReference>
<dbReference type="GO" id="GO:0008270">
    <property type="term" value="F:zinc ion binding"/>
    <property type="evidence" value="ECO:0007669"/>
    <property type="project" value="UniProtKB-KW"/>
</dbReference>
<keyword evidence="8 14" id="KW-0863">Zinc-finger</keyword>
<sequence length="327" mass="36847">MFNLSCDTQSNTILSLPRVGEFYVRFIIYPEKLIYLTDQNDCLPKFLLSSSYSKFNLVPSSPFFVPFQEDYTFFNCPPEISPPVDFSRVISCLSNETTTVVVVLMDSGFDQYKLILENMGCNVRGTVQAPVALFTPSMNDKSGYFGDLTLTWDAPKCKVCDMETSPSQAEGYRMNKIRRFVGYFCLVAFVIVPSFLAGLVVSYQYLLCRRRRRYDMSAYVVAINAAVAAAGRARPPSPVVITEGLDESTVDLYTEKLVVGESVTIQGNDIRDMTCSICLGDYCPEDTLRCILECQHCFHAECVDQWLKTKGICPVCRHRLISKDSKI</sequence>
<evidence type="ECO:0000256" key="14">
    <source>
        <dbReference type="PROSITE-ProRule" id="PRU00175"/>
    </source>
</evidence>
<dbReference type="SUPFAM" id="SSF57850">
    <property type="entry name" value="RING/U-box"/>
    <property type="match status" value="1"/>
</dbReference>
<dbReference type="Pfam" id="PF13639">
    <property type="entry name" value="zf-RING_2"/>
    <property type="match status" value="1"/>
</dbReference>
<gene>
    <name evidence="17" type="ORF">LIER_16480</name>
</gene>
<dbReference type="EC" id="2.3.2.27" evidence="4"/>
<dbReference type="EMBL" id="BAABME010003687">
    <property type="protein sequence ID" value="GAA0159775.1"/>
    <property type="molecule type" value="Genomic_DNA"/>
</dbReference>
<dbReference type="AlphaFoldDB" id="A0AAV3Q756"/>
<evidence type="ECO:0000256" key="1">
    <source>
        <dbReference type="ARBA" id="ARBA00000900"/>
    </source>
</evidence>
<protein>
    <recommendedName>
        <fullName evidence="4">RING-type E3 ubiquitin transferase</fullName>
        <ecNumber evidence="4">2.3.2.27</ecNumber>
    </recommendedName>
</protein>
<dbReference type="PANTHER" id="PTHR46279:SF2">
    <property type="entry name" value="RING-H2 FINGER PROTEIN ATL21A-RELATED"/>
    <property type="match status" value="1"/>
</dbReference>
<evidence type="ECO:0000256" key="9">
    <source>
        <dbReference type="ARBA" id="ARBA00022786"/>
    </source>
</evidence>
<feature type="transmembrane region" description="Helical" evidence="15">
    <location>
        <begin position="180"/>
        <end position="206"/>
    </location>
</feature>
<evidence type="ECO:0000256" key="3">
    <source>
        <dbReference type="ARBA" id="ARBA00004906"/>
    </source>
</evidence>
<dbReference type="PROSITE" id="PS50089">
    <property type="entry name" value="ZF_RING_2"/>
    <property type="match status" value="1"/>
</dbReference>
<evidence type="ECO:0000256" key="15">
    <source>
        <dbReference type="SAM" id="Phobius"/>
    </source>
</evidence>
<keyword evidence="6 15" id="KW-0812">Transmembrane</keyword>
<keyword evidence="7" id="KW-0479">Metal-binding</keyword>
<evidence type="ECO:0000256" key="5">
    <source>
        <dbReference type="ARBA" id="ARBA00022679"/>
    </source>
</evidence>
<evidence type="ECO:0000256" key="13">
    <source>
        <dbReference type="ARBA" id="ARBA00024209"/>
    </source>
</evidence>
<feature type="domain" description="RING-type" evidence="16">
    <location>
        <begin position="275"/>
        <end position="317"/>
    </location>
</feature>
<evidence type="ECO:0000256" key="2">
    <source>
        <dbReference type="ARBA" id="ARBA00004167"/>
    </source>
</evidence>
<proteinExistence type="inferred from homology"/>
<keyword evidence="11 15" id="KW-1133">Transmembrane helix</keyword>
<dbReference type="Gene3D" id="3.30.40.10">
    <property type="entry name" value="Zinc/RING finger domain, C3HC4 (zinc finger)"/>
    <property type="match status" value="1"/>
</dbReference>
<dbReference type="InterPro" id="IPR001841">
    <property type="entry name" value="Znf_RING"/>
</dbReference>
<evidence type="ECO:0000256" key="11">
    <source>
        <dbReference type="ARBA" id="ARBA00022989"/>
    </source>
</evidence>
<reference evidence="17 18" key="1">
    <citation type="submission" date="2024-01" db="EMBL/GenBank/DDBJ databases">
        <title>The complete chloroplast genome sequence of Lithospermum erythrorhizon: insights into the phylogenetic relationship among Boraginaceae species and the maternal lineages of purple gromwells.</title>
        <authorList>
            <person name="Okada T."/>
            <person name="Watanabe K."/>
        </authorList>
    </citation>
    <scope>NUCLEOTIDE SEQUENCE [LARGE SCALE GENOMIC DNA]</scope>
</reference>
<name>A0AAV3Q756_LITER</name>
<dbReference type="InterPro" id="IPR013083">
    <property type="entry name" value="Znf_RING/FYVE/PHD"/>
</dbReference>
<evidence type="ECO:0000259" key="16">
    <source>
        <dbReference type="PROSITE" id="PS50089"/>
    </source>
</evidence>
<comment type="catalytic activity">
    <reaction evidence="1">
        <text>S-ubiquitinyl-[E2 ubiquitin-conjugating enzyme]-L-cysteine + [acceptor protein]-L-lysine = [E2 ubiquitin-conjugating enzyme]-L-cysteine + N(6)-ubiquitinyl-[acceptor protein]-L-lysine.</text>
        <dbReference type="EC" id="2.3.2.27"/>
    </reaction>
</comment>
<evidence type="ECO:0000256" key="12">
    <source>
        <dbReference type="ARBA" id="ARBA00023136"/>
    </source>
</evidence>
<evidence type="ECO:0000256" key="7">
    <source>
        <dbReference type="ARBA" id="ARBA00022723"/>
    </source>
</evidence>
<comment type="similarity">
    <text evidence="13">Belongs to the RING-type zinc finger family. ATL subfamily.</text>
</comment>
<dbReference type="Proteomes" id="UP001454036">
    <property type="component" value="Unassembled WGS sequence"/>
</dbReference>
<accession>A0AAV3Q756</accession>
<dbReference type="SMART" id="SM00184">
    <property type="entry name" value="RING"/>
    <property type="match status" value="1"/>
</dbReference>
<keyword evidence="5" id="KW-0808">Transferase</keyword>
<evidence type="ECO:0000256" key="8">
    <source>
        <dbReference type="ARBA" id="ARBA00022771"/>
    </source>
</evidence>
<evidence type="ECO:0000313" key="18">
    <source>
        <dbReference type="Proteomes" id="UP001454036"/>
    </source>
</evidence>
<keyword evidence="18" id="KW-1185">Reference proteome</keyword>
<dbReference type="InterPro" id="IPR046948">
    <property type="entry name" value="ATL20-22-like"/>
</dbReference>
<dbReference type="GO" id="GO:0061630">
    <property type="term" value="F:ubiquitin protein ligase activity"/>
    <property type="evidence" value="ECO:0007669"/>
    <property type="project" value="UniProtKB-EC"/>
</dbReference>
<evidence type="ECO:0000256" key="10">
    <source>
        <dbReference type="ARBA" id="ARBA00022833"/>
    </source>
</evidence>